<dbReference type="EMBL" id="OZ034832">
    <property type="protein sequence ID" value="CAL1688956.1"/>
    <property type="molecule type" value="Genomic_DNA"/>
</dbReference>
<dbReference type="GO" id="GO:0005739">
    <property type="term" value="C:mitochondrion"/>
    <property type="evidence" value="ECO:0007669"/>
    <property type="project" value="TreeGrafter"/>
</dbReference>
<evidence type="ECO:0000256" key="3">
    <source>
        <dbReference type="ARBA" id="ARBA00023110"/>
    </source>
</evidence>
<dbReference type="GO" id="GO:0016018">
    <property type="term" value="F:cyclosporin A binding"/>
    <property type="evidence" value="ECO:0007669"/>
    <property type="project" value="TreeGrafter"/>
</dbReference>
<keyword evidence="5" id="KW-0802">TPR repeat</keyword>
<dbReference type="SUPFAM" id="SSF50891">
    <property type="entry name" value="Cyclophilin-like"/>
    <property type="match status" value="1"/>
</dbReference>
<feature type="domain" description="PPIase cyclophilin-type" evidence="6">
    <location>
        <begin position="46"/>
        <end position="211"/>
    </location>
</feature>
<dbReference type="PROSITE" id="PS50005">
    <property type="entry name" value="TPR"/>
    <property type="match status" value="1"/>
</dbReference>
<evidence type="ECO:0000256" key="5">
    <source>
        <dbReference type="PROSITE-ProRule" id="PRU00339"/>
    </source>
</evidence>
<organism evidence="7 8">
    <name type="scientific">Lasius platythorax</name>
    <dbReference type="NCBI Taxonomy" id="488582"/>
    <lineage>
        <taxon>Eukaryota</taxon>
        <taxon>Metazoa</taxon>
        <taxon>Ecdysozoa</taxon>
        <taxon>Arthropoda</taxon>
        <taxon>Hexapoda</taxon>
        <taxon>Insecta</taxon>
        <taxon>Pterygota</taxon>
        <taxon>Neoptera</taxon>
        <taxon>Endopterygota</taxon>
        <taxon>Hymenoptera</taxon>
        <taxon>Apocrita</taxon>
        <taxon>Aculeata</taxon>
        <taxon>Formicoidea</taxon>
        <taxon>Formicidae</taxon>
        <taxon>Formicinae</taxon>
        <taxon>Lasius</taxon>
        <taxon>Lasius</taxon>
    </lineage>
</organism>
<evidence type="ECO:0000256" key="4">
    <source>
        <dbReference type="ARBA" id="ARBA00023235"/>
    </source>
</evidence>
<gene>
    <name evidence="7" type="ORF">LPLAT_LOCUS13971</name>
</gene>
<protein>
    <recommendedName>
        <fullName evidence="2">peptidylprolyl isomerase</fullName>
        <ecNumber evidence="2">5.2.1.8</ecNumber>
    </recommendedName>
</protein>
<dbReference type="GO" id="GO:0003755">
    <property type="term" value="F:peptidyl-prolyl cis-trans isomerase activity"/>
    <property type="evidence" value="ECO:0007669"/>
    <property type="project" value="UniProtKB-KW"/>
</dbReference>
<dbReference type="InterPro" id="IPR002130">
    <property type="entry name" value="Cyclophilin-type_PPIase_dom"/>
</dbReference>
<dbReference type="Pfam" id="PF00160">
    <property type="entry name" value="Pro_isomerase"/>
    <property type="match status" value="1"/>
</dbReference>
<dbReference type="PANTHER" id="PTHR11071:SF561">
    <property type="entry name" value="PEPTIDYL-PROLYL CIS-TRANS ISOMERASE D-RELATED"/>
    <property type="match status" value="1"/>
</dbReference>
<dbReference type="SUPFAM" id="SSF48452">
    <property type="entry name" value="TPR-like"/>
    <property type="match status" value="1"/>
</dbReference>
<proteinExistence type="predicted"/>
<keyword evidence="8" id="KW-1185">Reference proteome</keyword>
<dbReference type="Gene3D" id="1.25.40.10">
    <property type="entry name" value="Tetratricopeptide repeat domain"/>
    <property type="match status" value="1"/>
</dbReference>
<evidence type="ECO:0000259" key="6">
    <source>
        <dbReference type="PROSITE" id="PS50072"/>
    </source>
</evidence>
<dbReference type="PROSITE" id="PS50072">
    <property type="entry name" value="CSA_PPIASE_2"/>
    <property type="match status" value="1"/>
</dbReference>
<dbReference type="Proteomes" id="UP001497644">
    <property type="component" value="Chromosome 9"/>
</dbReference>
<comment type="catalytic activity">
    <reaction evidence="1">
        <text>[protein]-peptidylproline (omega=180) = [protein]-peptidylproline (omega=0)</text>
        <dbReference type="Rhea" id="RHEA:16237"/>
        <dbReference type="Rhea" id="RHEA-COMP:10747"/>
        <dbReference type="Rhea" id="RHEA-COMP:10748"/>
        <dbReference type="ChEBI" id="CHEBI:83833"/>
        <dbReference type="ChEBI" id="CHEBI:83834"/>
        <dbReference type="EC" id="5.2.1.8"/>
    </reaction>
</comment>
<keyword evidence="4" id="KW-0413">Isomerase</keyword>
<feature type="repeat" description="TPR" evidence="5">
    <location>
        <begin position="341"/>
        <end position="374"/>
    </location>
</feature>
<dbReference type="EC" id="5.2.1.8" evidence="2"/>
<dbReference type="SMART" id="SM00028">
    <property type="entry name" value="TPR"/>
    <property type="match status" value="2"/>
</dbReference>
<dbReference type="Gene3D" id="2.40.100.10">
    <property type="entry name" value="Cyclophilin-like"/>
    <property type="match status" value="1"/>
</dbReference>
<evidence type="ECO:0000256" key="2">
    <source>
        <dbReference type="ARBA" id="ARBA00013194"/>
    </source>
</evidence>
<reference evidence="7" key="1">
    <citation type="submission" date="2024-04" db="EMBL/GenBank/DDBJ databases">
        <authorList>
            <consortium name="Molecular Ecology Group"/>
        </authorList>
    </citation>
    <scope>NUCLEOTIDE SEQUENCE</scope>
</reference>
<dbReference type="InterPro" id="IPR019734">
    <property type="entry name" value="TPR_rpt"/>
</dbReference>
<keyword evidence="3" id="KW-0697">Rotamase</keyword>
<evidence type="ECO:0000256" key="1">
    <source>
        <dbReference type="ARBA" id="ARBA00000971"/>
    </source>
</evidence>
<evidence type="ECO:0000313" key="8">
    <source>
        <dbReference type="Proteomes" id="UP001497644"/>
    </source>
</evidence>
<dbReference type="PANTHER" id="PTHR11071">
    <property type="entry name" value="PEPTIDYL-PROLYL CIS-TRANS ISOMERASE"/>
    <property type="match status" value="1"/>
</dbReference>
<name>A0AAV2P7R1_9HYME</name>
<dbReference type="InterPro" id="IPR011990">
    <property type="entry name" value="TPR-like_helical_dom_sf"/>
</dbReference>
<dbReference type="GO" id="GO:0006457">
    <property type="term" value="P:protein folding"/>
    <property type="evidence" value="ECO:0007669"/>
    <property type="project" value="TreeGrafter"/>
</dbReference>
<dbReference type="FunFam" id="2.40.100.10:FF:000025">
    <property type="entry name" value="Peptidyl-prolyl cis-trans isomerase CYP19-2"/>
    <property type="match status" value="1"/>
</dbReference>
<dbReference type="AlphaFoldDB" id="A0AAV2P7R1"/>
<accession>A0AAV2P7R1</accession>
<dbReference type="InterPro" id="IPR029000">
    <property type="entry name" value="Cyclophilin-like_dom_sf"/>
</dbReference>
<dbReference type="PRINTS" id="PR00153">
    <property type="entry name" value="CSAPPISMRASE"/>
</dbReference>
<evidence type="ECO:0000313" key="7">
    <source>
        <dbReference type="EMBL" id="CAL1688956.1"/>
    </source>
</evidence>
<sequence>MYTSNWRIILRTSKIVRGDFIEENMKRPSKKNTRDLLIDKNNPVVFLDVAIGSEKVGRIVIELFKHVVPQTAENFRALCTGEKGAGTKATRLHYKGSIFHKVVSQFMIQGGDIVNFDGTNGESIYGPYFNDENFTLRHTSAGLLSMVNEGQPHTNSSQFIITVQPSTHLDNTNVVFGKVIKGMGAVLEINKVQRGTEDIPIDKISIIDCGELKKDENWGLEENDGSKDVYTPWPEDWDYSLYIERLSHNYMEKVITNIKDSGNFYFSKKNFVDAGRKYKKALRYYLWMCQQKDMPDTIYVSLVDLKSILLLNLAAVHLNRKQYREVIHLCNEVLETDNTNGKALFRRGQAYTGLSEYKLGITDLERAFEICPDKDTQDNIAKEIRKVKKMENSYLEFEKIICQKMFH</sequence>